<dbReference type="GeneID" id="62156327"/>
<reference evidence="1" key="2">
    <citation type="submission" date="2020-11" db="EMBL/GenBank/DDBJ databases">
        <title>Whole genome sequencing of Colletotrichum sp.</title>
        <authorList>
            <person name="Li H."/>
        </authorList>
    </citation>
    <scope>NUCLEOTIDE SEQUENCE</scope>
    <source>
        <strain evidence="1">CkLH20</strain>
    </source>
</reference>
<keyword evidence="2" id="KW-1185">Reference proteome</keyword>
<protein>
    <submittedName>
        <fullName evidence="1">Uncharacterized protein</fullName>
    </submittedName>
</protein>
<dbReference type="Proteomes" id="UP000781932">
    <property type="component" value="Unassembled WGS sequence"/>
</dbReference>
<accession>A0A9P6LRD9</accession>
<sequence length="343" mass="39300">MRITSATKAIFIMVNHVMASHFPREVFPEARIFGRGDFETGLAARQAGSLPNIWKCNDCIDKCNSPSQIVDPKDCKKCTECPKGQKPDKAGTKCIDDDKQKKFEEQRKKRYSEYKTSKGYDRWKKIKEREYENKVNEEKRRKVRRMSRCLAIVPLAMGAAEVEQFADLFDEDWTESMEMLEFWPGGLEIDEWIDQKSDEIFEQDEYLDKWVNIGNGEKRDMMPAAAQFKPSSSLAAPAITPAPYIDHEKVPNKFVRDAATTTALIVRDSELDKRCPFCFLIPIFAAVVRTVAQVAVRVAKVAKNAVKISKGMNKRDRRDKRKASEEISKNKNWRNCLTGANPV</sequence>
<evidence type="ECO:0000313" key="1">
    <source>
        <dbReference type="EMBL" id="KAF9882497.1"/>
    </source>
</evidence>
<dbReference type="AlphaFoldDB" id="A0A9P6LRD9"/>
<dbReference type="EMBL" id="JAATWM020000001">
    <property type="protein sequence ID" value="KAF9882497.1"/>
    <property type="molecule type" value="Genomic_DNA"/>
</dbReference>
<reference evidence="1" key="1">
    <citation type="submission" date="2020-03" db="EMBL/GenBank/DDBJ databases">
        <authorList>
            <person name="He L."/>
        </authorList>
    </citation>
    <scope>NUCLEOTIDE SEQUENCE</scope>
    <source>
        <strain evidence="1">CkLH20</strain>
    </source>
</reference>
<organism evidence="1 2">
    <name type="scientific">Colletotrichum karsti</name>
    <dbReference type="NCBI Taxonomy" id="1095194"/>
    <lineage>
        <taxon>Eukaryota</taxon>
        <taxon>Fungi</taxon>
        <taxon>Dikarya</taxon>
        <taxon>Ascomycota</taxon>
        <taxon>Pezizomycotina</taxon>
        <taxon>Sordariomycetes</taxon>
        <taxon>Hypocreomycetidae</taxon>
        <taxon>Glomerellales</taxon>
        <taxon>Glomerellaceae</taxon>
        <taxon>Colletotrichum</taxon>
        <taxon>Colletotrichum boninense species complex</taxon>
    </lineage>
</organism>
<dbReference type="OrthoDB" id="4174013at2759"/>
<comment type="caution">
    <text evidence="1">The sequence shown here is derived from an EMBL/GenBank/DDBJ whole genome shotgun (WGS) entry which is preliminary data.</text>
</comment>
<proteinExistence type="predicted"/>
<gene>
    <name evidence="1" type="ORF">CkaCkLH20_00533</name>
</gene>
<evidence type="ECO:0000313" key="2">
    <source>
        <dbReference type="Proteomes" id="UP000781932"/>
    </source>
</evidence>
<name>A0A9P6LRD9_9PEZI</name>
<dbReference type="RefSeq" id="XP_038751958.1">
    <property type="nucleotide sequence ID" value="XM_038883253.1"/>
</dbReference>